<dbReference type="GO" id="GO:1901135">
    <property type="term" value="P:carbohydrate derivative metabolic process"/>
    <property type="evidence" value="ECO:0007669"/>
    <property type="project" value="InterPro"/>
</dbReference>
<dbReference type="eggNOG" id="COG1737">
    <property type="taxonomic scope" value="Bacteria"/>
</dbReference>
<keyword evidence="3" id="KW-0804">Transcription</keyword>
<dbReference type="PROSITE" id="PS51464">
    <property type="entry name" value="SIS"/>
    <property type="match status" value="1"/>
</dbReference>
<dbReference type="PATRIC" id="fig|1274524.3.peg.3383"/>
<dbReference type="AlphaFoldDB" id="M5P146"/>
<dbReference type="STRING" id="1274524.BSONL12_15659"/>
<accession>M5P146</accession>
<dbReference type="InterPro" id="IPR035472">
    <property type="entry name" value="RpiR-like_SIS"/>
</dbReference>
<dbReference type="PANTHER" id="PTHR30514:SF21">
    <property type="entry name" value="RPIR-FAMILY TRANSCRIPTIONAL REGULATOR"/>
    <property type="match status" value="1"/>
</dbReference>
<dbReference type="InterPro" id="IPR000281">
    <property type="entry name" value="HTH_RpiR"/>
</dbReference>
<feature type="domain" description="SIS" evidence="5">
    <location>
        <begin position="117"/>
        <end position="259"/>
    </location>
</feature>
<dbReference type="InterPro" id="IPR036388">
    <property type="entry name" value="WH-like_DNA-bd_sf"/>
</dbReference>
<dbReference type="Gene3D" id="3.40.50.10490">
    <property type="entry name" value="Glucose-6-phosphate isomerase like protein, domain 1"/>
    <property type="match status" value="1"/>
</dbReference>
<evidence type="ECO:0000259" key="5">
    <source>
        <dbReference type="PROSITE" id="PS51464"/>
    </source>
</evidence>
<dbReference type="InterPro" id="IPR009057">
    <property type="entry name" value="Homeodomain-like_sf"/>
</dbReference>
<dbReference type="CDD" id="cd05013">
    <property type="entry name" value="SIS_RpiR"/>
    <property type="match status" value="1"/>
</dbReference>
<evidence type="ECO:0000313" key="6">
    <source>
        <dbReference type="EMBL" id="EME73174.1"/>
    </source>
</evidence>
<dbReference type="Gene3D" id="1.10.10.10">
    <property type="entry name" value="Winged helix-like DNA-binding domain superfamily/Winged helix DNA-binding domain"/>
    <property type="match status" value="1"/>
</dbReference>
<dbReference type="PANTHER" id="PTHR30514">
    <property type="entry name" value="GLUCOKINASE"/>
    <property type="match status" value="1"/>
</dbReference>
<dbReference type="InterPro" id="IPR001347">
    <property type="entry name" value="SIS_dom"/>
</dbReference>
<dbReference type="GO" id="GO:0003700">
    <property type="term" value="F:DNA-binding transcription factor activity"/>
    <property type="evidence" value="ECO:0007669"/>
    <property type="project" value="InterPro"/>
</dbReference>
<dbReference type="EMBL" id="AOFM01000009">
    <property type="protein sequence ID" value="EME73174.1"/>
    <property type="molecule type" value="Genomic_DNA"/>
</dbReference>
<evidence type="ECO:0000259" key="4">
    <source>
        <dbReference type="PROSITE" id="PS51071"/>
    </source>
</evidence>
<keyword evidence="2" id="KW-0238">DNA-binding</keyword>
<dbReference type="OrthoDB" id="2367514at2"/>
<proteinExistence type="predicted"/>
<comment type="caution">
    <text evidence="6">The sequence shown here is derived from an EMBL/GenBank/DDBJ whole genome shotgun (WGS) entry which is preliminary data.</text>
</comment>
<dbReference type="PROSITE" id="PS51071">
    <property type="entry name" value="HTH_RPIR"/>
    <property type="match status" value="1"/>
</dbReference>
<evidence type="ECO:0000256" key="1">
    <source>
        <dbReference type="ARBA" id="ARBA00023015"/>
    </source>
</evidence>
<reference evidence="6 7" key="1">
    <citation type="journal article" date="2013" name="Genome Announc.">
        <title>Draft Whole-Genome Sequence of Bacillus sonorensis Strain L12, a Source of Nonribosomal Lipopeptides.</title>
        <authorList>
            <person name="Adimpong D.B."/>
            <person name="Sorensen K.I."/>
            <person name="Nielsen D.S."/>
            <person name="Thorsen L."/>
            <person name="Rasmussen T.B."/>
            <person name="Derkx P.M."/>
            <person name="Jespersen L."/>
        </authorList>
    </citation>
    <scope>NUCLEOTIDE SEQUENCE [LARGE SCALE GENOMIC DNA]</scope>
    <source>
        <strain evidence="6 7">L12</strain>
    </source>
</reference>
<evidence type="ECO:0000256" key="2">
    <source>
        <dbReference type="ARBA" id="ARBA00023125"/>
    </source>
</evidence>
<dbReference type="GO" id="GO:0003677">
    <property type="term" value="F:DNA binding"/>
    <property type="evidence" value="ECO:0007669"/>
    <property type="project" value="UniProtKB-KW"/>
</dbReference>
<keyword evidence="1" id="KW-0805">Transcription regulation</keyword>
<organism evidence="6 7">
    <name type="scientific">Bacillus sonorensis L12</name>
    <dbReference type="NCBI Taxonomy" id="1274524"/>
    <lineage>
        <taxon>Bacteria</taxon>
        <taxon>Bacillati</taxon>
        <taxon>Bacillota</taxon>
        <taxon>Bacilli</taxon>
        <taxon>Bacillales</taxon>
        <taxon>Bacillaceae</taxon>
        <taxon>Bacillus</taxon>
    </lineage>
</organism>
<dbReference type="Pfam" id="PF01418">
    <property type="entry name" value="HTH_6"/>
    <property type="match status" value="1"/>
</dbReference>
<protein>
    <submittedName>
        <fullName evidence="6">HTH-type transcriptional regulator</fullName>
    </submittedName>
</protein>
<dbReference type="Pfam" id="PF01380">
    <property type="entry name" value="SIS"/>
    <property type="match status" value="1"/>
</dbReference>
<name>M5P146_9BACI</name>
<dbReference type="SUPFAM" id="SSF46689">
    <property type="entry name" value="Homeodomain-like"/>
    <property type="match status" value="1"/>
</dbReference>
<dbReference type="RefSeq" id="WP_006639088.1">
    <property type="nucleotide sequence ID" value="NZ_AOFM01000009.1"/>
</dbReference>
<dbReference type="GeneID" id="92855090"/>
<dbReference type="InterPro" id="IPR047640">
    <property type="entry name" value="RpiR-like"/>
</dbReference>
<evidence type="ECO:0000313" key="7">
    <source>
        <dbReference type="Proteomes" id="UP000011907"/>
    </source>
</evidence>
<evidence type="ECO:0000256" key="3">
    <source>
        <dbReference type="ARBA" id="ARBA00023163"/>
    </source>
</evidence>
<dbReference type="Proteomes" id="UP000011907">
    <property type="component" value="Unassembled WGS sequence"/>
</dbReference>
<sequence>MKDSLFQMTSDTYQTLSDSERHLLEYIYQHLDLISTQSIVKLSENANVSTATIVRLMKKLGYDGYTSFKYALKESHQLGHTPLMDDIDSQIKQAILKNEREVLDTIKMLDIGLIEDAIQKINNAAKIYIFARGLSEMIGTEMTIKLQLLGKNCEMHSDPNIIRGKSKTLTKQDLGLFISLNGETEELVEAATNFKLQAISSITLTTRIDSRLAKLSEIVLVGFKGEQSFFPDYEVRSRLPLQVLSRIMLDSYVIRTSHETSG</sequence>
<dbReference type="GO" id="GO:0097367">
    <property type="term" value="F:carbohydrate derivative binding"/>
    <property type="evidence" value="ECO:0007669"/>
    <property type="project" value="InterPro"/>
</dbReference>
<gene>
    <name evidence="6" type="ORF">BSONL12_15659</name>
</gene>
<feature type="domain" description="HTH rpiR-type" evidence="4">
    <location>
        <begin position="3"/>
        <end position="79"/>
    </location>
</feature>
<dbReference type="InterPro" id="IPR046348">
    <property type="entry name" value="SIS_dom_sf"/>
</dbReference>
<dbReference type="SUPFAM" id="SSF53697">
    <property type="entry name" value="SIS domain"/>
    <property type="match status" value="1"/>
</dbReference>